<dbReference type="InterPro" id="IPR022634">
    <property type="entry name" value="DNA_polIII_beta_N"/>
</dbReference>
<dbReference type="SUPFAM" id="SSF55979">
    <property type="entry name" value="DNA clamp"/>
    <property type="match status" value="3"/>
</dbReference>
<evidence type="ECO:0000256" key="6">
    <source>
        <dbReference type="ARBA" id="ARBA00022695"/>
    </source>
</evidence>
<dbReference type="Gene3D" id="3.10.150.10">
    <property type="entry name" value="DNA Polymerase III, subunit A, domain 2"/>
    <property type="match status" value="1"/>
</dbReference>
<feature type="domain" description="DNA polymerase III beta sliding clamp central" evidence="13">
    <location>
        <begin position="128"/>
        <end position="241"/>
    </location>
</feature>
<dbReference type="InterPro" id="IPR022635">
    <property type="entry name" value="DNA_polIII_beta_C"/>
</dbReference>
<dbReference type="CDD" id="cd00140">
    <property type="entry name" value="beta_clamp"/>
    <property type="match status" value="1"/>
</dbReference>
<evidence type="ECO:0000259" key="13">
    <source>
        <dbReference type="Pfam" id="PF02767"/>
    </source>
</evidence>
<evidence type="ECO:0000259" key="14">
    <source>
        <dbReference type="Pfam" id="PF02768"/>
    </source>
</evidence>
<dbReference type="EMBL" id="CP029352">
    <property type="protein sequence ID" value="AWK85065.1"/>
    <property type="molecule type" value="Genomic_DNA"/>
</dbReference>
<evidence type="ECO:0000259" key="12">
    <source>
        <dbReference type="Pfam" id="PF00712"/>
    </source>
</evidence>
<comment type="subcellular location">
    <subcellularLocation>
        <location evidence="1">Cytoplasm</location>
    </subcellularLocation>
</comment>
<dbReference type="GO" id="GO:0003677">
    <property type="term" value="F:DNA binding"/>
    <property type="evidence" value="ECO:0007669"/>
    <property type="project" value="UniProtKB-KW"/>
</dbReference>
<sequence length="371" mass="38694">MHFTIDRADLLMALRRGGQLSGRNKTIPILGCVVLRAAGNGLTVASTDMDHWSSLQVPAALAAPGDIAVSGPLLTKAVSELTAGNIEVCLDNGMLRVGAGRTKLRFATLDVRDFPATDPVKGSALTVTAGELRRIAEVTTWAASAEETRYYLRVTCLRPTEGKLLAWATDGHAMTRTGVACAGDVPAHDVMLPTTAWVPLRSILDGVGDEDEVTVTLSANAVAFKAGPARFRCKLVKGSFPHNSAVIVDHALAGKHATEFDRDAMLAALRRVRVAATDKINTTRLTIAPDGIGLRAAGGNGAEAEDAIEASGNAEIVIGFAAPLLLDALGSMPVGRVAMRLSDPTGPAALWPSGTGPDEAPQVALVMPCKL</sequence>
<dbReference type="GO" id="GO:0009360">
    <property type="term" value="C:DNA polymerase III complex"/>
    <property type="evidence" value="ECO:0007669"/>
    <property type="project" value="InterPro"/>
</dbReference>
<dbReference type="InterPro" id="IPR046938">
    <property type="entry name" value="DNA_clamp_sf"/>
</dbReference>
<dbReference type="KEGG" id="azz:DEW08_01675"/>
<dbReference type="GO" id="GO:0003887">
    <property type="term" value="F:DNA-directed DNA polymerase activity"/>
    <property type="evidence" value="ECO:0007669"/>
    <property type="project" value="UniProtKB-KW"/>
</dbReference>
<keyword evidence="5" id="KW-0808">Transferase</keyword>
<keyword evidence="8" id="KW-0239">DNA-directed DNA polymerase</keyword>
<accession>A0A2S2CKM4</accession>
<name>A0A2S2CKM4_9PROT</name>
<dbReference type="GO" id="GO:0006271">
    <property type="term" value="P:DNA strand elongation involved in DNA replication"/>
    <property type="evidence" value="ECO:0007669"/>
    <property type="project" value="TreeGrafter"/>
</dbReference>
<dbReference type="PANTHER" id="PTHR30478:SF0">
    <property type="entry name" value="BETA SLIDING CLAMP"/>
    <property type="match status" value="1"/>
</dbReference>
<dbReference type="RefSeq" id="WP_109323941.1">
    <property type="nucleotide sequence ID" value="NZ_CP029352.1"/>
</dbReference>
<dbReference type="Proteomes" id="UP000245629">
    <property type="component" value="Chromosome 1"/>
</dbReference>
<dbReference type="AlphaFoldDB" id="A0A2S2CKM4"/>
<evidence type="ECO:0000256" key="7">
    <source>
        <dbReference type="ARBA" id="ARBA00022705"/>
    </source>
</evidence>
<dbReference type="Gene3D" id="3.70.10.10">
    <property type="match status" value="1"/>
</dbReference>
<organism evidence="15 16">
    <name type="scientific">Azospirillum thermophilum</name>
    <dbReference type="NCBI Taxonomy" id="2202148"/>
    <lineage>
        <taxon>Bacteria</taxon>
        <taxon>Pseudomonadati</taxon>
        <taxon>Pseudomonadota</taxon>
        <taxon>Alphaproteobacteria</taxon>
        <taxon>Rhodospirillales</taxon>
        <taxon>Azospirillaceae</taxon>
        <taxon>Azospirillum</taxon>
    </lineage>
</organism>
<evidence type="ECO:0000256" key="3">
    <source>
        <dbReference type="ARBA" id="ARBA00021035"/>
    </source>
</evidence>
<evidence type="ECO:0000256" key="1">
    <source>
        <dbReference type="ARBA" id="ARBA00004496"/>
    </source>
</evidence>
<evidence type="ECO:0000313" key="16">
    <source>
        <dbReference type="Proteomes" id="UP000245629"/>
    </source>
</evidence>
<dbReference type="SMART" id="SM00480">
    <property type="entry name" value="POL3Bc"/>
    <property type="match status" value="1"/>
</dbReference>
<keyword evidence="4" id="KW-0963">Cytoplasm</keyword>
<dbReference type="PANTHER" id="PTHR30478">
    <property type="entry name" value="DNA POLYMERASE III SUBUNIT BETA"/>
    <property type="match status" value="1"/>
</dbReference>
<dbReference type="InterPro" id="IPR001001">
    <property type="entry name" value="DNA_polIII_beta"/>
</dbReference>
<protein>
    <recommendedName>
        <fullName evidence="3">Beta sliding clamp</fullName>
    </recommendedName>
    <alternativeName>
        <fullName evidence="11">Beta-clamp processivity factor</fullName>
    </alternativeName>
    <alternativeName>
        <fullName evidence="10">DNA polymerase III beta sliding clamp subunit</fullName>
    </alternativeName>
</protein>
<proteinExistence type="inferred from homology"/>
<evidence type="ECO:0000256" key="11">
    <source>
        <dbReference type="ARBA" id="ARBA00033276"/>
    </source>
</evidence>
<feature type="domain" description="DNA polymerase III beta sliding clamp N-terminal" evidence="12">
    <location>
        <begin position="1"/>
        <end position="117"/>
    </location>
</feature>
<dbReference type="GO" id="GO:0005737">
    <property type="term" value="C:cytoplasm"/>
    <property type="evidence" value="ECO:0007669"/>
    <property type="project" value="UniProtKB-SubCell"/>
</dbReference>
<evidence type="ECO:0000313" key="15">
    <source>
        <dbReference type="EMBL" id="AWK85065.1"/>
    </source>
</evidence>
<keyword evidence="6" id="KW-0548">Nucleotidyltransferase</keyword>
<dbReference type="InterPro" id="IPR022637">
    <property type="entry name" value="DNA_polIII_beta_cen"/>
</dbReference>
<dbReference type="Pfam" id="PF02768">
    <property type="entry name" value="DNA_pol3_beta_3"/>
    <property type="match status" value="1"/>
</dbReference>
<keyword evidence="16" id="KW-1185">Reference proteome</keyword>
<evidence type="ECO:0000256" key="10">
    <source>
        <dbReference type="ARBA" id="ARBA00030988"/>
    </source>
</evidence>
<gene>
    <name evidence="15" type="ORF">DEW08_01675</name>
</gene>
<dbReference type="OrthoDB" id="7597034at2"/>
<comment type="similarity">
    <text evidence="2">Belongs to the beta sliding clamp family.</text>
</comment>
<evidence type="ECO:0000256" key="2">
    <source>
        <dbReference type="ARBA" id="ARBA00010752"/>
    </source>
</evidence>
<keyword evidence="9" id="KW-0238">DNA-binding</keyword>
<keyword evidence="7" id="KW-0235">DNA replication</keyword>
<dbReference type="Pfam" id="PF00712">
    <property type="entry name" value="DNA_pol3_beta"/>
    <property type="match status" value="1"/>
</dbReference>
<dbReference type="Pfam" id="PF02767">
    <property type="entry name" value="DNA_pol3_beta_2"/>
    <property type="match status" value="1"/>
</dbReference>
<reference evidence="16" key="1">
    <citation type="submission" date="2018-05" db="EMBL/GenBank/DDBJ databases">
        <title>Azospirillum thermophila sp. nov., a novel isolated from hot spring.</title>
        <authorList>
            <person name="Zhao Z."/>
        </authorList>
    </citation>
    <scope>NUCLEOTIDE SEQUENCE [LARGE SCALE GENOMIC DNA]</scope>
    <source>
        <strain evidence="16">CFH 70021</strain>
    </source>
</reference>
<feature type="domain" description="DNA polymerase III beta sliding clamp C-terminal" evidence="14">
    <location>
        <begin position="258"/>
        <end position="352"/>
    </location>
</feature>
<dbReference type="GO" id="GO:0008408">
    <property type="term" value="F:3'-5' exonuclease activity"/>
    <property type="evidence" value="ECO:0007669"/>
    <property type="project" value="InterPro"/>
</dbReference>
<evidence type="ECO:0000256" key="9">
    <source>
        <dbReference type="ARBA" id="ARBA00023125"/>
    </source>
</evidence>
<evidence type="ECO:0000256" key="5">
    <source>
        <dbReference type="ARBA" id="ARBA00022679"/>
    </source>
</evidence>
<evidence type="ECO:0000256" key="8">
    <source>
        <dbReference type="ARBA" id="ARBA00022932"/>
    </source>
</evidence>
<evidence type="ECO:0000256" key="4">
    <source>
        <dbReference type="ARBA" id="ARBA00022490"/>
    </source>
</evidence>